<reference evidence="2 3" key="1">
    <citation type="submission" date="2015-01" db="EMBL/GenBank/DDBJ databases">
        <title>The Genome Sequence of Exophiala sideris CBS121828.</title>
        <authorList>
            <consortium name="The Broad Institute Genomics Platform"/>
            <person name="Cuomo C."/>
            <person name="de Hoog S."/>
            <person name="Gorbushina A."/>
            <person name="Stielow B."/>
            <person name="Teixiera M."/>
            <person name="Abouelleil A."/>
            <person name="Chapman S.B."/>
            <person name="Priest M."/>
            <person name="Young S.K."/>
            <person name="Wortman J."/>
            <person name="Nusbaum C."/>
            <person name="Birren B."/>
        </authorList>
    </citation>
    <scope>NUCLEOTIDE SEQUENCE [LARGE SCALE GENOMIC DNA]</scope>
    <source>
        <strain evidence="2 3">CBS 121828</strain>
    </source>
</reference>
<name>A0A0D1Y726_9EURO</name>
<proteinExistence type="predicted"/>
<sequence length="53" mass="5531">MTSQAGGPSGGAGEATRPASQLLQTRPAAAMHHGFGKDKQCKATHVNQEMLRI</sequence>
<evidence type="ECO:0000313" key="2">
    <source>
        <dbReference type="EMBL" id="KIV78667.1"/>
    </source>
</evidence>
<feature type="region of interest" description="Disordered" evidence="1">
    <location>
        <begin position="1"/>
        <end position="41"/>
    </location>
</feature>
<evidence type="ECO:0000256" key="1">
    <source>
        <dbReference type="SAM" id="MobiDB-lite"/>
    </source>
</evidence>
<dbReference type="HOGENOM" id="CLU_3068665_0_0_1"/>
<dbReference type="Proteomes" id="UP000053599">
    <property type="component" value="Unassembled WGS sequence"/>
</dbReference>
<dbReference type="EMBL" id="KN846953">
    <property type="protein sequence ID" value="KIV78667.1"/>
    <property type="molecule type" value="Genomic_DNA"/>
</dbReference>
<organism evidence="2 3">
    <name type="scientific">Exophiala sideris</name>
    <dbReference type="NCBI Taxonomy" id="1016849"/>
    <lineage>
        <taxon>Eukaryota</taxon>
        <taxon>Fungi</taxon>
        <taxon>Dikarya</taxon>
        <taxon>Ascomycota</taxon>
        <taxon>Pezizomycotina</taxon>
        <taxon>Eurotiomycetes</taxon>
        <taxon>Chaetothyriomycetidae</taxon>
        <taxon>Chaetothyriales</taxon>
        <taxon>Herpotrichiellaceae</taxon>
        <taxon>Exophiala</taxon>
    </lineage>
</organism>
<accession>A0A0D1Y726</accession>
<dbReference type="AlphaFoldDB" id="A0A0D1Y726"/>
<evidence type="ECO:0000313" key="3">
    <source>
        <dbReference type="Proteomes" id="UP000053599"/>
    </source>
</evidence>
<gene>
    <name evidence="2" type="ORF">PV11_06295</name>
</gene>
<protein>
    <submittedName>
        <fullName evidence="2">Uncharacterized protein</fullName>
    </submittedName>
</protein>